<dbReference type="EMBL" id="JAHXRI010000006">
    <property type="protein sequence ID" value="MBZ1350328.1"/>
    <property type="molecule type" value="Genomic_DNA"/>
</dbReference>
<comment type="function">
    <text evidence="5">Methylates the class 1 translation termination release factors RF1/PrfA and RF2/PrfB on the glutamine residue of the universally conserved GGQ motif.</text>
</comment>
<dbReference type="Gene3D" id="3.40.50.150">
    <property type="entry name" value="Vaccinia Virus protein VP39"/>
    <property type="match status" value="1"/>
</dbReference>
<dbReference type="Pfam" id="PF17827">
    <property type="entry name" value="PrmC_N"/>
    <property type="match status" value="1"/>
</dbReference>
<comment type="caution">
    <text evidence="8">The sequence shown here is derived from an EMBL/GenBank/DDBJ whole genome shotgun (WGS) entry which is preliminary data.</text>
</comment>
<name>A0A953T1I4_9BURK</name>
<dbReference type="Proteomes" id="UP000739565">
    <property type="component" value="Unassembled WGS sequence"/>
</dbReference>
<sequence>MQTAQSLAQMCGLPRLEARMLLEHVLQESREWLLAHDTDPVSAEQAASFLTLAAQRRQGTPMAYLVGVREFMGHRFEVSPEVLIPRPETELLVELVLRSCLGLKRPRILDLGTGSGAIAVSIALERPDAEVVASDQSVAAITVAQRNAHAFGAKVQFWQGNWYEALPLEGQFDVIVSNPPYIAADDVHLAQGDLRFEPKDALTEHGDGLSAFRIIAAGAMLRLARTGVIWLEHGFAQGPAVTQILESNGFENVQTLPDLAGLPRVTGGALRNL</sequence>
<evidence type="ECO:0000313" key="8">
    <source>
        <dbReference type="EMBL" id="MBZ1350328.1"/>
    </source>
</evidence>
<dbReference type="Pfam" id="PF05175">
    <property type="entry name" value="MTS"/>
    <property type="match status" value="1"/>
</dbReference>
<feature type="domain" description="Methyltransferase small" evidence="6">
    <location>
        <begin position="90"/>
        <end position="189"/>
    </location>
</feature>
<feature type="binding site" evidence="5">
    <location>
        <position position="178"/>
    </location>
    <ligand>
        <name>S-adenosyl-L-methionine</name>
        <dbReference type="ChEBI" id="CHEBI:59789"/>
    </ligand>
</feature>
<dbReference type="CDD" id="cd02440">
    <property type="entry name" value="AdoMet_MTases"/>
    <property type="match status" value="1"/>
</dbReference>
<evidence type="ECO:0000313" key="9">
    <source>
        <dbReference type="Proteomes" id="UP000739565"/>
    </source>
</evidence>
<evidence type="ECO:0000259" key="6">
    <source>
        <dbReference type="Pfam" id="PF05175"/>
    </source>
</evidence>
<feature type="domain" description="Release factor glutamine methyltransferase N-terminal" evidence="7">
    <location>
        <begin position="3"/>
        <end position="67"/>
    </location>
</feature>
<evidence type="ECO:0000259" key="7">
    <source>
        <dbReference type="Pfam" id="PF17827"/>
    </source>
</evidence>
<dbReference type="PANTHER" id="PTHR18895:SF74">
    <property type="entry name" value="MTRF1L RELEASE FACTOR GLUTAMINE METHYLTRANSFERASE"/>
    <property type="match status" value="1"/>
</dbReference>
<dbReference type="RefSeq" id="WP_259660708.1">
    <property type="nucleotide sequence ID" value="NZ_JAHXRI010000006.1"/>
</dbReference>
<evidence type="ECO:0000256" key="5">
    <source>
        <dbReference type="HAMAP-Rule" id="MF_02126"/>
    </source>
</evidence>
<comment type="similarity">
    <text evidence="5">Belongs to the protein N5-glutamine methyltransferase family. PrmC subfamily.</text>
</comment>
<dbReference type="InterPro" id="IPR019874">
    <property type="entry name" value="RF_methyltr_PrmC"/>
</dbReference>
<dbReference type="InterPro" id="IPR007848">
    <property type="entry name" value="Small_mtfrase_dom"/>
</dbReference>
<proteinExistence type="inferred from homology"/>
<feature type="binding site" evidence="5">
    <location>
        <begin position="178"/>
        <end position="181"/>
    </location>
    <ligand>
        <name>substrate</name>
    </ligand>
</feature>
<keyword evidence="9" id="KW-1185">Reference proteome</keyword>
<dbReference type="PANTHER" id="PTHR18895">
    <property type="entry name" value="HEMK METHYLTRANSFERASE"/>
    <property type="match status" value="1"/>
</dbReference>
<dbReference type="InterPro" id="IPR029063">
    <property type="entry name" value="SAM-dependent_MTases_sf"/>
</dbReference>
<reference evidence="8" key="1">
    <citation type="submission" date="2021-07" db="EMBL/GenBank/DDBJ databases">
        <title>New genus and species of the family Alcaligenaceae.</title>
        <authorList>
            <person name="Hahn M.W."/>
        </authorList>
    </citation>
    <scope>NUCLEOTIDE SEQUENCE</scope>
    <source>
        <strain evidence="8">LF4-65</strain>
    </source>
</reference>
<dbReference type="FunFam" id="3.40.50.150:FF:000053">
    <property type="entry name" value="Release factor glutamine methyltransferase"/>
    <property type="match status" value="1"/>
</dbReference>
<dbReference type="GO" id="GO:0003676">
    <property type="term" value="F:nucleic acid binding"/>
    <property type="evidence" value="ECO:0007669"/>
    <property type="project" value="InterPro"/>
</dbReference>
<dbReference type="Gene3D" id="1.10.8.10">
    <property type="entry name" value="DNA helicase RuvA subunit, C-terminal domain"/>
    <property type="match status" value="1"/>
</dbReference>
<evidence type="ECO:0000256" key="3">
    <source>
        <dbReference type="ARBA" id="ARBA00022691"/>
    </source>
</evidence>
<evidence type="ECO:0000256" key="1">
    <source>
        <dbReference type="ARBA" id="ARBA00022603"/>
    </source>
</evidence>
<dbReference type="PRINTS" id="PR00507">
    <property type="entry name" value="N12N6MTFRASE"/>
</dbReference>
<gene>
    <name evidence="5 8" type="primary">prmC</name>
    <name evidence="8" type="ORF">KZZ10_06680</name>
</gene>
<feature type="binding site" evidence="5">
    <location>
        <position position="162"/>
    </location>
    <ligand>
        <name>S-adenosyl-L-methionine</name>
        <dbReference type="ChEBI" id="CHEBI:59789"/>
    </ligand>
</feature>
<feature type="binding site" evidence="5">
    <location>
        <begin position="112"/>
        <end position="116"/>
    </location>
    <ligand>
        <name>S-adenosyl-L-methionine</name>
        <dbReference type="ChEBI" id="CHEBI:59789"/>
    </ligand>
</feature>
<dbReference type="InterPro" id="IPR002052">
    <property type="entry name" value="DNA_methylase_N6_adenine_CS"/>
</dbReference>
<comment type="catalytic activity">
    <reaction evidence="4 5">
        <text>L-glutaminyl-[peptide chain release factor] + S-adenosyl-L-methionine = N(5)-methyl-L-glutaminyl-[peptide chain release factor] + S-adenosyl-L-homocysteine + H(+)</text>
        <dbReference type="Rhea" id="RHEA:42896"/>
        <dbReference type="Rhea" id="RHEA-COMP:10271"/>
        <dbReference type="Rhea" id="RHEA-COMP:10272"/>
        <dbReference type="ChEBI" id="CHEBI:15378"/>
        <dbReference type="ChEBI" id="CHEBI:30011"/>
        <dbReference type="ChEBI" id="CHEBI:57856"/>
        <dbReference type="ChEBI" id="CHEBI:59789"/>
        <dbReference type="ChEBI" id="CHEBI:61891"/>
        <dbReference type="EC" id="2.1.1.297"/>
    </reaction>
</comment>
<dbReference type="NCBIfam" id="TIGR03534">
    <property type="entry name" value="RF_mod_PrmC"/>
    <property type="match status" value="1"/>
</dbReference>
<dbReference type="GO" id="GO:0032259">
    <property type="term" value="P:methylation"/>
    <property type="evidence" value="ECO:0007669"/>
    <property type="project" value="UniProtKB-KW"/>
</dbReference>
<dbReference type="InterPro" id="IPR004556">
    <property type="entry name" value="HemK-like"/>
</dbReference>
<protein>
    <recommendedName>
        <fullName evidence="5">Release factor glutamine methyltransferase</fullName>
        <shortName evidence="5">RF MTase</shortName>
        <ecNumber evidence="5">2.1.1.297</ecNumber>
    </recommendedName>
    <alternativeName>
        <fullName evidence="5">N5-glutamine methyltransferase PrmC</fullName>
    </alternativeName>
    <alternativeName>
        <fullName evidence="5">Protein-(glutamine-N5) MTase PrmC</fullName>
    </alternativeName>
    <alternativeName>
        <fullName evidence="5">Protein-glutamine N-methyltransferase PrmC</fullName>
    </alternativeName>
</protein>
<dbReference type="HAMAP" id="MF_02126">
    <property type="entry name" value="RF_methyltr_PrmC"/>
    <property type="match status" value="1"/>
</dbReference>
<accession>A0A953T1I4</accession>
<keyword evidence="3 5" id="KW-0949">S-adenosyl-L-methionine</keyword>
<dbReference type="InterPro" id="IPR050320">
    <property type="entry name" value="N5-glutamine_MTase"/>
</dbReference>
<dbReference type="EC" id="2.1.1.297" evidence="5"/>
<dbReference type="InterPro" id="IPR040758">
    <property type="entry name" value="PrmC_N"/>
</dbReference>
<keyword evidence="2 5" id="KW-0808">Transferase</keyword>
<dbReference type="PROSITE" id="PS00092">
    <property type="entry name" value="N6_MTASE"/>
    <property type="match status" value="1"/>
</dbReference>
<dbReference type="AlphaFoldDB" id="A0A953T1I4"/>
<evidence type="ECO:0000256" key="4">
    <source>
        <dbReference type="ARBA" id="ARBA00048391"/>
    </source>
</evidence>
<dbReference type="NCBIfam" id="TIGR00536">
    <property type="entry name" value="hemK_fam"/>
    <property type="match status" value="1"/>
</dbReference>
<dbReference type="GO" id="GO:0102559">
    <property type="term" value="F:peptide chain release factor N(5)-glutamine methyltransferase activity"/>
    <property type="evidence" value="ECO:0007669"/>
    <property type="project" value="UniProtKB-EC"/>
</dbReference>
<feature type="binding site" evidence="5">
    <location>
        <position position="135"/>
    </location>
    <ligand>
        <name>S-adenosyl-L-methionine</name>
        <dbReference type="ChEBI" id="CHEBI:59789"/>
    </ligand>
</feature>
<keyword evidence="1 5" id="KW-0489">Methyltransferase</keyword>
<evidence type="ECO:0000256" key="2">
    <source>
        <dbReference type="ARBA" id="ARBA00022679"/>
    </source>
</evidence>
<organism evidence="8 9">
    <name type="scientific">Zwartia hollandica</name>
    <dbReference type="NCBI Taxonomy" id="324606"/>
    <lineage>
        <taxon>Bacteria</taxon>
        <taxon>Pseudomonadati</taxon>
        <taxon>Pseudomonadota</taxon>
        <taxon>Betaproteobacteria</taxon>
        <taxon>Burkholderiales</taxon>
        <taxon>Alcaligenaceae</taxon>
        <taxon>Zwartia</taxon>
    </lineage>
</organism>
<dbReference type="SUPFAM" id="SSF53335">
    <property type="entry name" value="S-adenosyl-L-methionine-dependent methyltransferases"/>
    <property type="match status" value="1"/>
</dbReference>